<accession>A0A4C1V085</accession>
<evidence type="ECO:0000256" key="2">
    <source>
        <dbReference type="SAM" id="SignalP"/>
    </source>
</evidence>
<evidence type="ECO:0000313" key="4">
    <source>
        <dbReference type="Proteomes" id="UP000299102"/>
    </source>
</evidence>
<dbReference type="EMBL" id="BGZK01000255">
    <property type="protein sequence ID" value="GBP32148.1"/>
    <property type="molecule type" value="Genomic_DNA"/>
</dbReference>
<organism evidence="3 4">
    <name type="scientific">Eumeta variegata</name>
    <name type="common">Bagworm moth</name>
    <name type="synonym">Eumeta japonica</name>
    <dbReference type="NCBI Taxonomy" id="151549"/>
    <lineage>
        <taxon>Eukaryota</taxon>
        <taxon>Metazoa</taxon>
        <taxon>Ecdysozoa</taxon>
        <taxon>Arthropoda</taxon>
        <taxon>Hexapoda</taxon>
        <taxon>Insecta</taxon>
        <taxon>Pterygota</taxon>
        <taxon>Neoptera</taxon>
        <taxon>Endopterygota</taxon>
        <taxon>Lepidoptera</taxon>
        <taxon>Glossata</taxon>
        <taxon>Ditrysia</taxon>
        <taxon>Tineoidea</taxon>
        <taxon>Psychidae</taxon>
        <taxon>Oiketicinae</taxon>
        <taxon>Eumeta</taxon>
    </lineage>
</organism>
<dbReference type="Proteomes" id="UP000299102">
    <property type="component" value="Unassembled WGS sequence"/>
</dbReference>
<keyword evidence="4" id="KW-1185">Reference proteome</keyword>
<sequence>MVVVALTIILPLAPLLVEMHYGRRGLLSLLPRFTRLMKYLQRPRREHRQRPSTAQPPHALITFTSNSLWLRAEHVAHASGNALEKDVSRVADTRRPGAPGGSPAERPLEARARTPRIVGLPIALQDKTSEGISGSPCRARSFINDFVFILAVYYRIRKELSLSFLLVLLEGKLLSELAVKCERANSVTGAEGGNWPPGSRKVRSRLSLRERVGLDKSATHFRTYSSRRRVIGRVRAGYESKLINDVV</sequence>
<reference evidence="3 4" key="1">
    <citation type="journal article" date="2019" name="Commun. Biol.">
        <title>The bagworm genome reveals a unique fibroin gene that provides high tensile strength.</title>
        <authorList>
            <person name="Kono N."/>
            <person name="Nakamura H."/>
            <person name="Ohtoshi R."/>
            <person name="Tomita M."/>
            <person name="Numata K."/>
            <person name="Arakawa K."/>
        </authorList>
    </citation>
    <scope>NUCLEOTIDE SEQUENCE [LARGE SCALE GENOMIC DNA]</scope>
</reference>
<dbReference type="AlphaFoldDB" id="A0A4C1V085"/>
<proteinExistence type="predicted"/>
<evidence type="ECO:0000256" key="1">
    <source>
        <dbReference type="SAM" id="MobiDB-lite"/>
    </source>
</evidence>
<feature type="region of interest" description="Disordered" evidence="1">
    <location>
        <begin position="86"/>
        <end position="110"/>
    </location>
</feature>
<protein>
    <submittedName>
        <fullName evidence="3">Uncharacterized protein</fullName>
    </submittedName>
</protein>
<feature type="signal peptide" evidence="2">
    <location>
        <begin position="1"/>
        <end position="19"/>
    </location>
</feature>
<feature type="compositionally biased region" description="Basic and acidic residues" evidence="1">
    <location>
        <begin position="86"/>
        <end position="95"/>
    </location>
</feature>
<feature type="chain" id="PRO_5020023087" evidence="2">
    <location>
        <begin position="20"/>
        <end position="247"/>
    </location>
</feature>
<gene>
    <name evidence="3" type="ORF">EVAR_80915_1</name>
</gene>
<keyword evidence="2" id="KW-0732">Signal</keyword>
<name>A0A4C1V085_EUMVA</name>
<comment type="caution">
    <text evidence="3">The sequence shown here is derived from an EMBL/GenBank/DDBJ whole genome shotgun (WGS) entry which is preliminary data.</text>
</comment>
<evidence type="ECO:0000313" key="3">
    <source>
        <dbReference type="EMBL" id="GBP32148.1"/>
    </source>
</evidence>